<name>A0ABP7VS57_9ACTN</name>
<dbReference type="InterPro" id="IPR001128">
    <property type="entry name" value="Cyt_P450"/>
</dbReference>
<dbReference type="InterPro" id="IPR036396">
    <property type="entry name" value="Cyt_P450_sf"/>
</dbReference>
<dbReference type="SUPFAM" id="SSF48264">
    <property type="entry name" value="Cytochrome P450"/>
    <property type="match status" value="1"/>
</dbReference>
<dbReference type="CDD" id="cd11029">
    <property type="entry name" value="CYP107-like"/>
    <property type="match status" value="1"/>
</dbReference>
<dbReference type="Pfam" id="PF00067">
    <property type="entry name" value="p450"/>
    <property type="match status" value="2"/>
</dbReference>
<keyword evidence="2" id="KW-0479">Metal-binding</keyword>
<evidence type="ECO:0000256" key="2">
    <source>
        <dbReference type="RuleBase" id="RU000461"/>
    </source>
</evidence>
<dbReference type="PANTHER" id="PTHR46696">
    <property type="entry name" value="P450, PUTATIVE (EUROFUNG)-RELATED"/>
    <property type="match status" value="1"/>
</dbReference>
<keyword evidence="2" id="KW-0408">Iron</keyword>
<gene>
    <name evidence="3" type="ORF">GCM10022233_58370</name>
</gene>
<dbReference type="PANTHER" id="PTHR46696:SF1">
    <property type="entry name" value="CYTOCHROME P450 YJIB-RELATED"/>
    <property type="match status" value="1"/>
</dbReference>
<evidence type="ECO:0000256" key="1">
    <source>
        <dbReference type="ARBA" id="ARBA00010617"/>
    </source>
</evidence>
<dbReference type="PROSITE" id="PS00086">
    <property type="entry name" value="CYTOCHROME_P450"/>
    <property type="match status" value="1"/>
</dbReference>
<protein>
    <submittedName>
        <fullName evidence="3">Cytochrome P450</fullName>
    </submittedName>
</protein>
<dbReference type="InterPro" id="IPR002397">
    <property type="entry name" value="Cyt_P450_B"/>
</dbReference>
<evidence type="ECO:0000313" key="3">
    <source>
        <dbReference type="EMBL" id="GAA4073343.1"/>
    </source>
</evidence>
<keyword evidence="2" id="KW-0349">Heme</keyword>
<reference evidence="4" key="1">
    <citation type="journal article" date="2019" name="Int. J. Syst. Evol. Microbiol.">
        <title>The Global Catalogue of Microorganisms (GCM) 10K type strain sequencing project: providing services to taxonomists for standard genome sequencing and annotation.</title>
        <authorList>
            <consortium name="The Broad Institute Genomics Platform"/>
            <consortium name="The Broad Institute Genome Sequencing Center for Infectious Disease"/>
            <person name="Wu L."/>
            <person name="Ma J."/>
        </authorList>
    </citation>
    <scope>NUCLEOTIDE SEQUENCE [LARGE SCALE GENOMIC DNA]</scope>
    <source>
        <strain evidence="4">JCM 16925</strain>
    </source>
</reference>
<keyword evidence="2" id="KW-0503">Monooxygenase</keyword>
<dbReference type="Gene3D" id="1.10.630.10">
    <property type="entry name" value="Cytochrome P450"/>
    <property type="match status" value="1"/>
</dbReference>
<dbReference type="PRINTS" id="PR00385">
    <property type="entry name" value="P450"/>
</dbReference>
<dbReference type="EMBL" id="BAAAZY010000014">
    <property type="protein sequence ID" value="GAA4073343.1"/>
    <property type="molecule type" value="Genomic_DNA"/>
</dbReference>
<dbReference type="Proteomes" id="UP001499984">
    <property type="component" value="Unassembled WGS sequence"/>
</dbReference>
<keyword evidence="2" id="KW-0560">Oxidoreductase</keyword>
<sequence>MTETDRTERLDRFAIDPFGSDIAGESARLRALGPIVPVELPGGIPAWAPTGYDTLKELILDPQVSKDPRRHWRLWPEIGEHPSWGWILGWVGVVNMLSTYGADHTRLRKLVAPSFTQRRTELMRPRVEAITTELLDSLDDALDLGGAGGDVVDLKVGFAHPLPMRMICELFGVPDELTEATGALIAAIMDTSDPSPEHAAFVQQQIGTVLGALIAHRSEHPGDDLTTELIRVRDEDGDRLSDEELLYTLLLVIGAGFETTVNLIGNAVVALLTHPEQLAAVRSGKIGWDAVIDETLRVHPSIASLPLRFAVEDLKVGDVTVPAGDAIITTYAAAGLDPEHYGPDADGFDAARGADDHLAFGIGVHRCIGAPLARVEALTALPALFERFPGLELAVGEDELRQVPSFIAFGWQEIPVRLRA</sequence>
<keyword evidence="4" id="KW-1185">Reference proteome</keyword>
<organism evidence="3 4">
    <name type="scientific">Streptomyces shaanxiensis</name>
    <dbReference type="NCBI Taxonomy" id="653357"/>
    <lineage>
        <taxon>Bacteria</taxon>
        <taxon>Bacillati</taxon>
        <taxon>Actinomycetota</taxon>
        <taxon>Actinomycetes</taxon>
        <taxon>Kitasatosporales</taxon>
        <taxon>Streptomycetaceae</taxon>
        <taxon>Streptomyces</taxon>
    </lineage>
</organism>
<evidence type="ECO:0000313" key="4">
    <source>
        <dbReference type="Proteomes" id="UP001499984"/>
    </source>
</evidence>
<comment type="caution">
    <text evidence="3">The sequence shown here is derived from an EMBL/GenBank/DDBJ whole genome shotgun (WGS) entry which is preliminary data.</text>
</comment>
<dbReference type="InterPro" id="IPR017972">
    <property type="entry name" value="Cyt_P450_CS"/>
</dbReference>
<accession>A0ABP7VS57</accession>
<dbReference type="PRINTS" id="PR00359">
    <property type="entry name" value="BP450"/>
</dbReference>
<comment type="similarity">
    <text evidence="1 2">Belongs to the cytochrome P450 family.</text>
</comment>
<proteinExistence type="inferred from homology"/>
<dbReference type="RefSeq" id="WP_345016930.1">
    <property type="nucleotide sequence ID" value="NZ_BAAAZY010000014.1"/>
</dbReference>